<proteinExistence type="predicted"/>
<dbReference type="Pfam" id="PF00435">
    <property type="entry name" value="Spectrin"/>
    <property type="match status" value="1"/>
</dbReference>
<evidence type="ECO:0000313" key="8">
    <source>
        <dbReference type="EMBL" id="KAK1339282.1"/>
    </source>
</evidence>
<protein>
    <recommendedName>
        <fullName evidence="10">Nesprin-2</fullName>
    </recommendedName>
</protein>
<keyword evidence="2" id="KW-0597">Phosphoprotein</keyword>
<comment type="caution">
    <text evidence="8">The sequence shown here is derived from an EMBL/GenBank/DDBJ whole genome shotgun (WGS) entry which is preliminary data.</text>
</comment>
<feature type="compositionally biased region" description="Basic and acidic residues" evidence="7">
    <location>
        <begin position="240"/>
        <end position="249"/>
    </location>
</feature>
<dbReference type="CDD" id="cd00176">
    <property type="entry name" value="SPEC"/>
    <property type="match status" value="1"/>
</dbReference>
<feature type="region of interest" description="Disordered" evidence="7">
    <location>
        <begin position="240"/>
        <end position="270"/>
    </location>
</feature>
<evidence type="ECO:0000256" key="1">
    <source>
        <dbReference type="ARBA" id="ARBA00004126"/>
    </source>
</evidence>
<keyword evidence="9" id="KW-1185">Reference proteome</keyword>
<sequence length="1174" mass="132759">MSLAASGCPVFQLNRRGSLPFLPAVKEEAEESSLKSEEAAGKISTCDSSAAQVLAAGSLNPERGPAFSLSPDQTEGGATPPIKAAALGFSIEQGAFHSPAENPRPEPAEVLHACKTQVAELELWLHQASVAFEPETLNADMQQVVEQQLVGCQTMLTEIEHKVASLLEHCRDQGLADSGATQQEAEALALKLKTVKCNLEKVQLMLQEKYSEDQVLELKPMEQKDLVKFIELNAKKKWPEDCQHDKDTTQKSPVSGEASSPEKDAPTRTCHARTEMGLSGDICIRSSHQKYGSLCPRSWSLRSVATDMSILPSVRVYNFRYPTAEELKTYTTQLEDLRQEANNLQTQGGRLMQELPPGGKVTEETYIHLDKQLFELFLTLSQCLGSVEELLQTPGLCREDVGAQQVFYEVGNFQKPVCWPLPQSAQSHSMSVVWEDFSNEIKRLYDQLMKNKTSLQQSLNESSGQSIDEQLQKADAYTAELRNSESRVAKLRAEGERLPLPYALLQEVHKLEDVLDSMWGMLRARYSELGSPCITESQQDALLQGLEELVTIGKEKLARDHLQQTKSKGALQAQIQSHKVRHTGGALFHRCGVSEREPRTSIFFLGEKWEEFDENYASLEKDLDILASTLPSVSLVEETEDRLVERISFYQQIKRNIDEKHARLYQTLNEGKQLVASVSCPELEGQIAKLEEQWLSLNKKIDHELHRLQTLLKHLLSYNRDADQLSKWLESSQQTLNYWKELSLNVSQDLDTIRSNIARFFAFSKELDEKSSLKTAVISTGNQLLHLKEADAAALRAALAQFEQRWTVLITQLPGIQEKLHQLQMEKLPSRKAITEMISWMNNVEHQTAGEDTAPSPSSASQVKNLLQKYKDFRMEMDYKQWIVDFVNQSLLQLSTCDVESKRYERTEFAEHLGEMNRQWQRVHGTLNRKIQHLEQLLESISETENKIQILNNWMEVQEERLKTLQKPESVVSVQKTLLDCQDIENQLAMKSKALDELRQSCLTSESGTLPLLEDTASRIDGLFQKRSSVINQVTELKTSMQPLLQEWKIYGKLSDDVTLMTVRFGYCMEHSKPSLQDEAESSEGRWQKLQEVIGKLKGYCPSVAEIMKRNANILTPEQLQTARGLLQLWEAYASAHTEAVTRLDQQEAKYHQLANINMSGNNLAEILTRPCGT</sequence>
<dbReference type="PANTHER" id="PTHR14514">
    <property type="entry name" value="PKA ANCHORING PROTEIN"/>
    <property type="match status" value="1"/>
</dbReference>
<evidence type="ECO:0000256" key="3">
    <source>
        <dbReference type="ARBA" id="ARBA00022737"/>
    </source>
</evidence>
<feature type="coiled-coil region" evidence="6">
    <location>
        <begin position="327"/>
        <end position="354"/>
    </location>
</feature>
<organism evidence="8 9">
    <name type="scientific">Cnephaeus nilssonii</name>
    <name type="common">Northern bat</name>
    <name type="synonym">Eptesicus nilssonii</name>
    <dbReference type="NCBI Taxonomy" id="3371016"/>
    <lineage>
        <taxon>Eukaryota</taxon>
        <taxon>Metazoa</taxon>
        <taxon>Chordata</taxon>
        <taxon>Craniata</taxon>
        <taxon>Vertebrata</taxon>
        <taxon>Euteleostomi</taxon>
        <taxon>Mammalia</taxon>
        <taxon>Eutheria</taxon>
        <taxon>Laurasiatheria</taxon>
        <taxon>Chiroptera</taxon>
        <taxon>Yangochiroptera</taxon>
        <taxon>Vespertilionidae</taxon>
        <taxon>Cnephaeus</taxon>
    </lineage>
</organism>
<dbReference type="FunFam" id="1.20.58.60:FF:000133">
    <property type="entry name" value="nesprin-2 isoform X2"/>
    <property type="match status" value="1"/>
</dbReference>
<dbReference type="PANTHER" id="PTHR14514:SF4">
    <property type="entry name" value="NESPRIN-2"/>
    <property type="match status" value="1"/>
</dbReference>
<keyword evidence="5" id="KW-0539">Nucleus</keyword>
<dbReference type="GO" id="GO:0031965">
    <property type="term" value="C:nuclear membrane"/>
    <property type="evidence" value="ECO:0007669"/>
    <property type="project" value="UniProtKB-SubCell"/>
</dbReference>
<dbReference type="InterPro" id="IPR018159">
    <property type="entry name" value="Spectrin/alpha-actinin"/>
</dbReference>
<evidence type="ECO:0000313" key="9">
    <source>
        <dbReference type="Proteomes" id="UP001177744"/>
    </source>
</evidence>
<comment type="subcellular location">
    <subcellularLocation>
        <location evidence="1">Nucleus membrane</location>
    </subcellularLocation>
</comment>
<keyword evidence="3" id="KW-0677">Repeat</keyword>
<evidence type="ECO:0000256" key="4">
    <source>
        <dbReference type="ARBA" id="ARBA00023136"/>
    </source>
</evidence>
<gene>
    <name evidence="8" type="ORF">QTO34_019963</name>
</gene>
<dbReference type="EMBL" id="JAULJE010000009">
    <property type="protein sequence ID" value="KAK1339282.1"/>
    <property type="molecule type" value="Genomic_DNA"/>
</dbReference>
<dbReference type="InterPro" id="IPR002017">
    <property type="entry name" value="Spectrin_repeat"/>
</dbReference>
<dbReference type="SMART" id="SM00150">
    <property type="entry name" value="SPEC"/>
    <property type="match status" value="4"/>
</dbReference>
<dbReference type="Gene3D" id="1.20.58.60">
    <property type="match status" value="2"/>
</dbReference>
<dbReference type="SUPFAM" id="SSF46966">
    <property type="entry name" value="Spectrin repeat"/>
    <property type="match status" value="3"/>
</dbReference>
<name>A0AA40HYN4_CNENI</name>
<accession>A0AA40HYN4</accession>
<evidence type="ECO:0000256" key="2">
    <source>
        <dbReference type="ARBA" id="ARBA00022553"/>
    </source>
</evidence>
<dbReference type="FunFam" id="1.20.58.60:FF:000217">
    <property type="entry name" value="Synaptic nuclear envelope 2"/>
    <property type="match status" value="1"/>
</dbReference>
<keyword evidence="4" id="KW-0472">Membrane</keyword>
<dbReference type="AlphaFoldDB" id="A0AA40HYN4"/>
<dbReference type="Proteomes" id="UP001177744">
    <property type="component" value="Unassembled WGS sequence"/>
</dbReference>
<evidence type="ECO:0000256" key="7">
    <source>
        <dbReference type="SAM" id="MobiDB-lite"/>
    </source>
</evidence>
<reference evidence="8" key="1">
    <citation type="submission" date="2023-06" db="EMBL/GenBank/DDBJ databases">
        <title>Reference genome for the Northern bat (Eptesicus nilssonii), a most northern bat species.</title>
        <authorList>
            <person name="Laine V.N."/>
            <person name="Pulliainen A.T."/>
            <person name="Lilley T.M."/>
        </authorList>
    </citation>
    <scope>NUCLEOTIDE SEQUENCE</scope>
    <source>
        <strain evidence="8">BLF_Eptnil</strain>
        <tissue evidence="8">Kidney</tissue>
    </source>
</reference>
<evidence type="ECO:0000256" key="6">
    <source>
        <dbReference type="SAM" id="Coils"/>
    </source>
</evidence>
<feature type="coiled-coil region" evidence="6">
    <location>
        <begin position="467"/>
        <end position="494"/>
    </location>
</feature>
<evidence type="ECO:0008006" key="10">
    <source>
        <dbReference type="Google" id="ProtNLM"/>
    </source>
</evidence>
<evidence type="ECO:0000256" key="5">
    <source>
        <dbReference type="ARBA" id="ARBA00023242"/>
    </source>
</evidence>
<keyword evidence="6" id="KW-0175">Coiled coil</keyword>